<dbReference type="EMBL" id="BTGU01000472">
    <property type="protein sequence ID" value="GMN67573.1"/>
    <property type="molecule type" value="Genomic_DNA"/>
</dbReference>
<comment type="caution">
    <text evidence="1">The sequence shown here is derived from an EMBL/GenBank/DDBJ whole genome shotgun (WGS) entry which is preliminary data.</text>
</comment>
<reference evidence="1" key="1">
    <citation type="submission" date="2023-07" db="EMBL/GenBank/DDBJ databases">
        <title>draft genome sequence of fig (Ficus carica).</title>
        <authorList>
            <person name="Takahashi T."/>
            <person name="Nishimura K."/>
        </authorList>
    </citation>
    <scope>NUCLEOTIDE SEQUENCE</scope>
</reference>
<dbReference type="EMBL" id="BTGU01000473">
    <property type="protein sequence ID" value="GMN67596.1"/>
    <property type="molecule type" value="Genomic_DNA"/>
</dbReference>
<organism evidence="1 3">
    <name type="scientific">Ficus carica</name>
    <name type="common">Common fig</name>
    <dbReference type="NCBI Taxonomy" id="3494"/>
    <lineage>
        <taxon>Eukaryota</taxon>
        <taxon>Viridiplantae</taxon>
        <taxon>Streptophyta</taxon>
        <taxon>Embryophyta</taxon>
        <taxon>Tracheophyta</taxon>
        <taxon>Spermatophyta</taxon>
        <taxon>Magnoliopsida</taxon>
        <taxon>eudicotyledons</taxon>
        <taxon>Gunneridae</taxon>
        <taxon>Pentapetalae</taxon>
        <taxon>rosids</taxon>
        <taxon>fabids</taxon>
        <taxon>Rosales</taxon>
        <taxon>Moraceae</taxon>
        <taxon>Ficeae</taxon>
        <taxon>Ficus</taxon>
    </lineage>
</organism>
<keyword evidence="3" id="KW-1185">Reference proteome</keyword>
<evidence type="ECO:0000313" key="1">
    <source>
        <dbReference type="EMBL" id="GMN67573.1"/>
    </source>
</evidence>
<evidence type="ECO:0000313" key="3">
    <source>
        <dbReference type="Proteomes" id="UP001187192"/>
    </source>
</evidence>
<sequence>MTMMKFGSRCRGVTLEASAETPQMNGRLRRQWMMNTTNKRHKTGGSFTCSYFICQGSRDFDSRDRLSRVRIFGGNTDVALLNLVVSGDFDSRAWFYKERISGGNMNIVFFLSAGSRDFDSKGRLSEVRISRGNTYIVFFYSRSDDFDSREWLSGVRISGGSINIVFFFYSARSEDFDSREWLSRVRISDGSTNIAFFQLTEYEDIDSRERLSGMRISRGSINVASYGMCTTLYRGFFNLLRSFLLSESSFLKFRNEELAEGNGDCNRRRISRWFSDGEEELRLSFSIFGVGGLPRTGPKQAAITNMDKTYGLWSQTRDCSRDWSKNVLVSGVANIAVESF</sequence>
<protein>
    <submittedName>
        <fullName evidence="1">Uncharacterized protein</fullName>
    </submittedName>
</protein>
<name>A0AA88E5P5_FICCA</name>
<dbReference type="Proteomes" id="UP001187192">
    <property type="component" value="Unassembled WGS sequence"/>
</dbReference>
<accession>A0AA88E5P5</accession>
<gene>
    <name evidence="1" type="ORF">TIFTF001_036642</name>
    <name evidence="2" type="ORF">TIFTF001_036645</name>
</gene>
<dbReference type="AlphaFoldDB" id="A0AA88E5P5"/>
<evidence type="ECO:0000313" key="2">
    <source>
        <dbReference type="EMBL" id="GMN67596.1"/>
    </source>
</evidence>
<proteinExistence type="predicted"/>